<dbReference type="GO" id="GO:0008892">
    <property type="term" value="F:guanine deaminase activity"/>
    <property type="evidence" value="ECO:0007669"/>
    <property type="project" value="TreeGrafter"/>
</dbReference>
<dbReference type="PANTHER" id="PTHR11271:SF6">
    <property type="entry name" value="GUANINE DEAMINASE"/>
    <property type="match status" value="1"/>
</dbReference>
<dbReference type="AlphaFoldDB" id="A0A9D2BXH5"/>
<dbReference type="Gene3D" id="2.30.40.10">
    <property type="entry name" value="Urease, subunit C, domain 1"/>
    <property type="match status" value="1"/>
</dbReference>
<evidence type="ECO:0000256" key="1">
    <source>
        <dbReference type="ARBA" id="ARBA00001947"/>
    </source>
</evidence>
<dbReference type="InterPro" id="IPR006680">
    <property type="entry name" value="Amidohydro-rel"/>
</dbReference>
<dbReference type="Proteomes" id="UP000823868">
    <property type="component" value="Unassembled WGS sequence"/>
</dbReference>
<feature type="domain" description="Amidohydrolase-related" evidence="5">
    <location>
        <begin position="60"/>
        <end position="423"/>
    </location>
</feature>
<organism evidence="6 7">
    <name type="scientific">Candidatus Flavonifractor merdigallinarum</name>
    <dbReference type="NCBI Taxonomy" id="2838589"/>
    <lineage>
        <taxon>Bacteria</taxon>
        <taxon>Bacillati</taxon>
        <taxon>Bacillota</taxon>
        <taxon>Clostridia</taxon>
        <taxon>Eubacteriales</taxon>
        <taxon>Oscillospiraceae</taxon>
        <taxon>Flavonifractor</taxon>
    </lineage>
</organism>
<keyword evidence="2" id="KW-0479">Metal-binding</keyword>
<dbReference type="InterPro" id="IPR051607">
    <property type="entry name" value="Metallo-dep_hydrolases"/>
</dbReference>
<comment type="caution">
    <text evidence="6">The sequence shown here is derived from an EMBL/GenBank/DDBJ whole genome shotgun (WGS) entry which is preliminary data.</text>
</comment>
<name>A0A9D2BXH5_9FIRM</name>
<reference evidence="6" key="2">
    <citation type="submission" date="2021-04" db="EMBL/GenBank/DDBJ databases">
        <authorList>
            <person name="Gilroy R."/>
        </authorList>
    </citation>
    <scope>NUCLEOTIDE SEQUENCE</scope>
    <source>
        <strain evidence="6">ChiBcec16_6824</strain>
    </source>
</reference>
<dbReference type="Pfam" id="PF01979">
    <property type="entry name" value="Amidohydro_1"/>
    <property type="match status" value="1"/>
</dbReference>
<dbReference type="SUPFAM" id="SSF51338">
    <property type="entry name" value="Composite domain of metallo-dependent hydrolases"/>
    <property type="match status" value="1"/>
</dbReference>
<dbReference type="EMBL" id="DXDX01000083">
    <property type="protein sequence ID" value="HIY21181.1"/>
    <property type="molecule type" value="Genomic_DNA"/>
</dbReference>
<comment type="cofactor">
    <cofactor evidence="1">
        <name>Zn(2+)</name>
        <dbReference type="ChEBI" id="CHEBI:29105"/>
    </cofactor>
</comment>
<dbReference type="GO" id="GO:0046098">
    <property type="term" value="P:guanine metabolic process"/>
    <property type="evidence" value="ECO:0007669"/>
    <property type="project" value="TreeGrafter"/>
</dbReference>
<dbReference type="InterPro" id="IPR011059">
    <property type="entry name" value="Metal-dep_hydrolase_composite"/>
</dbReference>
<accession>A0A9D2BXH5</accession>
<sequence>MKTTSFVLRGDLAYSLSPTQWRTMSNGFLVCVDGRSAGVFEQLPERYDDLPLLDFSGKLIVPGLVDLHAHAPQYTYRALGMDLELLDWLSLHTFPAEARYADLNFAGAAYDRFVDDLRKSFTTRACLFATSHTDATLLLMEKLEESGLITYVGKVNMDRNCDSPAREENAVRSLQETVRWLDGCSSFRRTSPILTPRFIPSCTDELMEDLGALQRERKLPVQSHLSENQSEIEWVQQLCPWSKYYGDAYDHFGLFGGADCPTIMAHCVHSPEEEIALMKERGVFVAHCPESNANLASGVAPVRRFLEEGLRVGLGSDIAGGTQLSLFKAMALAVQVSKLRWRLVDQSLAPLTAAEVFWLGTVGGGSFFGQVGSFAPGYELDALVLDDTRLAGPHRHTVSERLEQMIYLSEDADLTAKFVAGRRLL</sequence>
<proteinExistence type="predicted"/>
<dbReference type="PANTHER" id="PTHR11271">
    <property type="entry name" value="GUANINE DEAMINASE"/>
    <property type="match status" value="1"/>
</dbReference>
<evidence type="ECO:0000256" key="4">
    <source>
        <dbReference type="ARBA" id="ARBA00022833"/>
    </source>
</evidence>
<protein>
    <submittedName>
        <fullName evidence="6">Amidohydrolase family protein</fullName>
    </submittedName>
</protein>
<evidence type="ECO:0000313" key="7">
    <source>
        <dbReference type="Proteomes" id="UP000823868"/>
    </source>
</evidence>
<dbReference type="GO" id="GO:0005829">
    <property type="term" value="C:cytosol"/>
    <property type="evidence" value="ECO:0007669"/>
    <property type="project" value="TreeGrafter"/>
</dbReference>
<keyword evidence="4" id="KW-0862">Zinc</keyword>
<evidence type="ECO:0000256" key="3">
    <source>
        <dbReference type="ARBA" id="ARBA00022801"/>
    </source>
</evidence>
<evidence type="ECO:0000256" key="2">
    <source>
        <dbReference type="ARBA" id="ARBA00022723"/>
    </source>
</evidence>
<dbReference type="InterPro" id="IPR032466">
    <property type="entry name" value="Metal_Hydrolase"/>
</dbReference>
<reference evidence="6" key="1">
    <citation type="journal article" date="2021" name="PeerJ">
        <title>Extensive microbial diversity within the chicken gut microbiome revealed by metagenomics and culture.</title>
        <authorList>
            <person name="Gilroy R."/>
            <person name="Ravi A."/>
            <person name="Getino M."/>
            <person name="Pursley I."/>
            <person name="Horton D.L."/>
            <person name="Alikhan N.F."/>
            <person name="Baker D."/>
            <person name="Gharbi K."/>
            <person name="Hall N."/>
            <person name="Watson M."/>
            <person name="Adriaenssens E.M."/>
            <person name="Foster-Nyarko E."/>
            <person name="Jarju S."/>
            <person name="Secka A."/>
            <person name="Antonio M."/>
            <person name="Oren A."/>
            <person name="Chaudhuri R.R."/>
            <person name="La Ragione R."/>
            <person name="Hildebrand F."/>
            <person name="Pallen M.J."/>
        </authorList>
    </citation>
    <scope>NUCLEOTIDE SEQUENCE</scope>
    <source>
        <strain evidence="6">ChiBcec16_6824</strain>
    </source>
</reference>
<gene>
    <name evidence="6" type="ORF">H9841_04680</name>
</gene>
<keyword evidence="3" id="KW-0378">Hydrolase</keyword>
<dbReference type="SUPFAM" id="SSF51556">
    <property type="entry name" value="Metallo-dependent hydrolases"/>
    <property type="match status" value="1"/>
</dbReference>
<dbReference type="GO" id="GO:0008270">
    <property type="term" value="F:zinc ion binding"/>
    <property type="evidence" value="ECO:0007669"/>
    <property type="project" value="TreeGrafter"/>
</dbReference>
<evidence type="ECO:0000259" key="5">
    <source>
        <dbReference type="Pfam" id="PF01979"/>
    </source>
</evidence>
<dbReference type="Gene3D" id="3.20.20.140">
    <property type="entry name" value="Metal-dependent hydrolases"/>
    <property type="match status" value="1"/>
</dbReference>
<evidence type="ECO:0000313" key="6">
    <source>
        <dbReference type="EMBL" id="HIY21181.1"/>
    </source>
</evidence>